<keyword evidence="4" id="KW-1185">Reference proteome</keyword>
<comment type="caution">
    <text evidence="3">The sequence shown here is derived from an EMBL/GenBank/DDBJ whole genome shotgun (WGS) entry which is preliminary data.</text>
</comment>
<dbReference type="InterPro" id="IPR009936">
    <property type="entry name" value="DUF1468"/>
</dbReference>
<name>A0A967KES5_9PROT</name>
<evidence type="ECO:0000313" key="4">
    <source>
        <dbReference type="Proteomes" id="UP000761264"/>
    </source>
</evidence>
<dbReference type="AlphaFoldDB" id="A0A967KES5"/>
<feature type="transmembrane region" description="Helical" evidence="1">
    <location>
        <begin position="38"/>
        <end position="57"/>
    </location>
</feature>
<dbReference type="Pfam" id="PF07331">
    <property type="entry name" value="TctB"/>
    <property type="match status" value="1"/>
</dbReference>
<dbReference type="EMBL" id="JAAQPH010000032">
    <property type="protein sequence ID" value="NIA72074.1"/>
    <property type="molecule type" value="Genomic_DNA"/>
</dbReference>
<protein>
    <submittedName>
        <fullName evidence="3">Tripartite tricarboxylate transporter TctB family protein</fullName>
    </submittedName>
</protein>
<evidence type="ECO:0000313" key="3">
    <source>
        <dbReference type="EMBL" id="NIA72074.1"/>
    </source>
</evidence>
<dbReference type="Proteomes" id="UP000761264">
    <property type="component" value="Unassembled WGS sequence"/>
</dbReference>
<feature type="transmembrane region" description="Helical" evidence="1">
    <location>
        <begin position="78"/>
        <end position="111"/>
    </location>
</feature>
<evidence type="ECO:0000256" key="1">
    <source>
        <dbReference type="SAM" id="Phobius"/>
    </source>
</evidence>
<keyword evidence="1" id="KW-0472">Membrane</keyword>
<keyword evidence="1" id="KW-0812">Transmembrane</keyword>
<keyword evidence="1" id="KW-1133">Transmembrane helix</keyword>
<proteinExistence type="predicted"/>
<feature type="transmembrane region" description="Helical" evidence="1">
    <location>
        <begin position="117"/>
        <end position="138"/>
    </location>
</feature>
<feature type="domain" description="DUF1468" evidence="2">
    <location>
        <begin position="10"/>
        <end position="143"/>
    </location>
</feature>
<organism evidence="3 4">
    <name type="scientific">Pelagibius litoralis</name>
    <dbReference type="NCBI Taxonomy" id="374515"/>
    <lineage>
        <taxon>Bacteria</taxon>
        <taxon>Pseudomonadati</taxon>
        <taxon>Pseudomonadota</taxon>
        <taxon>Alphaproteobacteria</taxon>
        <taxon>Rhodospirillales</taxon>
        <taxon>Rhodovibrionaceae</taxon>
        <taxon>Pelagibius</taxon>
    </lineage>
</organism>
<gene>
    <name evidence="3" type="ORF">HBA54_26120</name>
</gene>
<evidence type="ECO:0000259" key="2">
    <source>
        <dbReference type="Pfam" id="PF07331"/>
    </source>
</evidence>
<feature type="transmembrane region" description="Helical" evidence="1">
    <location>
        <begin position="7"/>
        <end position="26"/>
    </location>
</feature>
<reference evidence="3" key="1">
    <citation type="submission" date="2020-03" db="EMBL/GenBank/DDBJ databases">
        <title>Genome of Pelagibius litoralis DSM 21314T.</title>
        <authorList>
            <person name="Wang G."/>
        </authorList>
    </citation>
    <scope>NUCLEOTIDE SEQUENCE</scope>
    <source>
        <strain evidence="3">DSM 21314</strain>
    </source>
</reference>
<sequence length="152" mass="16067">MQFSNRFIGIVAVVGAVAIVYGTFGFRAVPGQQFGSAFFPHITAACLALTGLAMILGPSTRPWFTLPDWMRSRRGLRAAALLAGGIAWVLLGPSLGFILTTFLLILALILLAGGRVLIGLGVAVGLTLLLHVIFGVLLRIPLPFGVVEGWLI</sequence>
<dbReference type="RefSeq" id="WP_167230774.1">
    <property type="nucleotide sequence ID" value="NZ_JAAQPH010000032.1"/>
</dbReference>
<accession>A0A967KES5</accession>